<protein>
    <submittedName>
        <fullName evidence="2">PPE family protein</fullName>
    </submittedName>
</protein>
<dbReference type="Proteomes" id="UP000095280">
    <property type="component" value="Unplaced"/>
</dbReference>
<dbReference type="WBParaSite" id="maker-unitig_23871-snap-gene-0.2-mRNA-1">
    <property type="protein sequence ID" value="maker-unitig_23871-snap-gene-0.2-mRNA-1"/>
    <property type="gene ID" value="maker-unitig_23871-snap-gene-0.2"/>
</dbReference>
<evidence type="ECO:0000313" key="1">
    <source>
        <dbReference type="Proteomes" id="UP000095280"/>
    </source>
</evidence>
<organism evidence="1 2">
    <name type="scientific">Macrostomum lignano</name>
    <dbReference type="NCBI Taxonomy" id="282301"/>
    <lineage>
        <taxon>Eukaryota</taxon>
        <taxon>Metazoa</taxon>
        <taxon>Spiralia</taxon>
        <taxon>Lophotrochozoa</taxon>
        <taxon>Platyhelminthes</taxon>
        <taxon>Rhabditophora</taxon>
        <taxon>Macrostomorpha</taxon>
        <taxon>Macrostomida</taxon>
        <taxon>Macrostomidae</taxon>
        <taxon>Macrostomum</taxon>
    </lineage>
</organism>
<accession>A0A1I8F7V6</accession>
<keyword evidence="1" id="KW-1185">Reference proteome</keyword>
<dbReference type="AlphaFoldDB" id="A0A1I8F7V6"/>
<sequence length="251" mass="26170">MRTILDAHSAVRCGVETRRLRRAAATADPVGDREARVAAAEGGRHFGAPPLEAATAAFIMADSHAQWAAVTPPLRQGPLHHGPLAPCSAGCFPALSSSSCCGMDAPSFTRLSAGRSASPGLISTGPWTAWPGVGDVPAVSGAGVPLSGVRYEDLVLDPPLWSAACPNSSRLPSEPAMLSPWLEVGRHSDQVRQPLYLASLAAWAPRGMSPEFALAAPRLAPMLEGLATTRSGCRPATAGPNPAYWRNASYY</sequence>
<name>A0A1I8F7V6_9PLAT</name>
<evidence type="ECO:0000313" key="2">
    <source>
        <dbReference type="WBParaSite" id="maker-unitig_23871-snap-gene-0.2-mRNA-1"/>
    </source>
</evidence>
<proteinExistence type="predicted"/>
<reference evidence="2" key="1">
    <citation type="submission" date="2016-11" db="UniProtKB">
        <authorList>
            <consortium name="WormBaseParasite"/>
        </authorList>
    </citation>
    <scope>IDENTIFICATION</scope>
</reference>